<evidence type="ECO:0000256" key="3">
    <source>
        <dbReference type="ARBA" id="ARBA00022679"/>
    </source>
</evidence>
<comment type="similarity">
    <text evidence="1">Belongs to the methyltransferase superfamily.</text>
</comment>
<dbReference type="AlphaFoldDB" id="K6Z0V3"/>
<feature type="domain" description="Methyltransferase type 11" evidence="4">
    <location>
        <begin position="54"/>
        <end position="151"/>
    </location>
</feature>
<dbReference type="SUPFAM" id="SSF53335">
    <property type="entry name" value="S-adenosyl-L-methionine-dependent methyltransferases"/>
    <property type="match status" value="1"/>
</dbReference>
<dbReference type="Gene3D" id="3.40.50.150">
    <property type="entry name" value="Vaccinia Virus protein VP39"/>
    <property type="match status" value="1"/>
</dbReference>
<keyword evidence="6" id="KW-1185">Reference proteome</keyword>
<dbReference type="EMBL" id="BAEO01000002">
    <property type="protein sequence ID" value="GAC17100.1"/>
    <property type="molecule type" value="Genomic_DNA"/>
</dbReference>
<dbReference type="eggNOG" id="COG2226">
    <property type="taxonomic scope" value="Bacteria"/>
</dbReference>
<dbReference type="Proteomes" id="UP000006327">
    <property type="component" value="Unassembled WGS sequence"/>
</dbReference>
<name>K6Z0V3_9ALTE</name>
<dbReference type="RefSeq" id="WP_007615579.1">
    <property type="nucleotide sequence ID" value="NZ_BAEO01000002.1"/>
</dbReference>
<evidence type="ECO:0000313" key="5">
    <source>
        <dbReference type="EMBL" id="GAC17100.1"/>
    </source>
</evidence>
<evidence type="ECO:0000313" key="6">
    <source>
        <dbReference type="Proteomes" id="UP000006327"/>
    </source>
</evidence>
<protein>
    <recommendedName>
        <fullName evidence="4">Methyltransferase type 11 domain-containing protein</fullName>
    </recommendedName>
</protein>
<dbReference type="STRING" id="493475.GARC_0118"/>
<dbReference type="OrthoDB" id="323463at2"/>
<keyword evidence="3" id="KW-0808">Transferase</keyword>
<organism evidence="5 6">
    <name type="scientific">Paraglaciecola arctica BSs20135</name>
    <dbReference type="NCBI Taxonomy" id="493475"/>
    <lineage>
        <taxon>Bacteria</taxon>
        <taxon>Pseudomonadati</taxon>
        <taxon>Pseudomonadota</taxon>
        <taxon>Gammaproteobacteria</taxon>
        <taxon>Alteromonadales</taxon>
        <taxon>Alteromonadaceae</taxon>
        <taxon>Paraglaciecola</taxon>
    </lineage>
</organism>
<comment type="caution">
    <text evidence="5">The sequence shown here is derived from an EMBL/GenBank/DDBJ whole genome shotgun (WGS) entry which is preliminary data.</text>
</comment>
<dbReference type="PANTHER" id="PTHR44942">
    <property type="entry name" value="METHYLTRANSF_11 DOMAIN-CONTAINING PROTEIN"/>
    <property type="match status" value="1"/>
</dbReference>
<evidence type="ECO:0000256" key="2">
    <source>
        <dbReference type="ARBA" id="ARBA00022603"/>
    </source>
</evidence>
<dbReference type="InterPro" id="IPR029063">
    <property type="entry name" value="SAM-dependent_MTases_sf"/>
</dbReference>
<dbReference type="PANTHER" id="PTHR44942:SF4">
    <property type="entry name" value="METHYLTRANSFERASE TYPE 11 DOMAIN-CONTAINING PROTEIN"/>
    <property type="match status" value="1"/>
</dbReference>
<dbReference type="InterPro" id="IPR051052">
    <property type="entry name" value="Diverse_substrate_MTase"/>
</dbReference>
<reference evidence="5 6" key="1">
    <citation type="journal article" date="2017" name="Antonie Van Leeuwenhoek">
        <title>Rhizobium rhizosphaerae sp. nov., a novel species isolated from rice rhizosphere.</title>
        <authorList>
            <person name="Zhao J.J."/>
            <person name="Zhang J."/>
            <person name="Zhang R.J."/>
            <person name="Zhang C.W."/>
            <person name="Yin H.Q."/>
            <person name="Zhang X.X."/>
        </authorList>
    </citation>
    <scope>NUCLEOTIDE SEQUENCE [LARGE SCALE GENOMIC DNA]</scope>
    <source>
        <strain evidence="5 6">BSs20135</strain>
    </source>
</reference>
<dbReference type="Pfam" id="PF08241">
    <property type="entry name" value="Methyltransf_11"/>
    <property type="match status" value="1"/>
</dbReference>
<dbReference type="GO" id="GO:0008757">
    <property type="term" value="F:S-adenosylmethionine-dependent methyltransferase activity"/>
    <property type="evidence" value="ECO:0007669"/>
    <property type="project" value="InterPro"/>
</dbReference>
<dbReference type="CDD" id="cd02440">
    <property type="entry name" value="AdoMet_MTases"/>
    <property type="match status" value="1"/>
</dbReference>
<keyword evidence="2" id="KW-0489">Methyltransferase</keyword>
<proteinExistence type="inferred from homology"/>
<evidence type="ECO:0000259" key="4">
    <source>
        <dbReference type="Pfam" id="PF08241"/>
    </source>
</evidence>
<dbReference type="InterPro" id="IPR013216">
    <property type="entry name" value="Methyltransf_11"/>
</dbReference>
<accession>K6Z0V3</accession>
<sequence length="238" mass="27597">MSKVDIKKAWVKESKFGDWFLNTDTWLVHVLRRALDDLQSLIPEDKPNKYHTILDIGSGFGHSLVELDERFSPDTIIALDVDSDVVNKADSNGKKCQAKIEFLINNAAEIELPDNSVDMIFCHQTFHHIVDQDSAIKEFYRVLKPDGCLLFAESCRRYIHSMVIRVLFRHPMHVQKTDMEYLQLLKQTGFIVAEKQISRPFLWWSREDLGIWETLTGKVEDPDSREETLINAVLYKST</sequence>
<gene>
    <name evidence="5" type="ORF">GARC_0118</name>
</gene>
<dbReference type="GO" id="GO:0032259">
    <property type="term" value="P:methylation"/>
    <property type="evidence" value="ECO:0007669"/>
    <property type="project" value="UniProtKB-KW"/>
</dbReference>
<evidence type="ECO:0000256" key="1">
    <source>
        <dbReference type="ARBA" id="ARBA00008361"/>
    </source>
</evidence>